<dbReference type="InterPro" id="IPR019819">
    <property type="entry name" value="Carboxylesterase_B_CS"/>
</dbReference>
<name>A0A017TA96_9BACT</name>
<gene>
    <name evidence="7" type="ORF">CAP_2076</name>
</gene>
<dbReference type="InterPro" id="IPR029058">
    <property type="entry name" value="AB_hydrolase_fold"/>
</dbReference>
<feature type="active site" description="Charge relay system" evidence="4">
    <location>
        <position position="352"/>
    </location>
</feature>
<evidence type="ECO:0000313" key="7">
    <source>
        <dbReference type="EMBL" id="EYF06198.1"/>
    </source>
</evidence>
<evidence type="ECO:0000256" key="3">
    <source>
        <dbReference type="ARBA" id="ARBA00023157"/>
    </source>
</evidence>
<feature type="signal peptide" evidence="5">
    <location>
        <begin position="1"/>
        <end position="23"/>
    </location>
</feature>
<evidence type="ECO:0000256" key="2">
    <source>
        <dbReference type="ARBA" id="ARBA00022801"/>
    </source>
</evidence>
<evidence type="ECO:0000313" key="8">
    <source>
        <dbReference type="Proteomes" id="UP000019678"/>
    </source>
</evidence>
<dbReference type="Proteomes" id="UP000019678">
    <property type="component" value="Unassembled WGS sequence"/>
</dbReference>
<dbReference type="PROSITE" id="PS00122">
    <property type="entry name" value="CARBOXYLESTERASE_B_1"/>
    <property type="match status" value="1"/>
</dbReference>
<reference evidence="7 8" key="1">
    <citation type="submission" date="2013-05" db="EMBL/GenBank/DDBJ databases">
        <title>Genome assembly of Chondromyces apiculatus DSM 436.</title>
        <authorList>
            <person name="Sharma G."/>
            <person name="Khatri I."/>
            <person name="Kaur C."/>
            <person name="Mayilraj S."/>
            <person name="Subramanian S."/>
        </authorList>
    </citation>
    <scope>NUCLEOTIDE SEQUENCE [LARGE SCALE GENOMIC DNA]</scope>
    <source>
        <strain evidence="7 8">DSM 436</strain>
    </source>
</reference>
<dbReference type="eggNOG" id="COG2272">
    <property type="taxonomic scope" value="Bacteria"/>
</dbReference>
<comment type="caution">
    <text evidence="7">The sequence shown here is derived from an EMBL/GenBank/DDBJ whole genome shotgun (WGS) entry which is preliminary data.</text>
</comment>
<organism evidence="7 8">
    <name type="scientific">Chondromyces apiculatus DSM 436</name>
    <dbReference type="NCBI Taxonomy" id="1192034"/>
    <lineage>
        <taxon>Bacteria</taxon>
        <taxon>Pseudomonadati</taxon>
        <taxon>Myxococcota</taxon>
        <taxon>Polyangia</taxon>
        <taxon>Polyangiales</taxon>
        <taxon>Polyangiaceae</taxon>
        <taxon>Chondromyces</taxon>
    </lineage>
</organism>
<dbReference type="InterPro" id="IPR050654">
    <property type="entry name" value="AChE-related_enzymes"/>
</dbReference>
<dbReference type="PRINTS" id="PR00878">
    <property type="entry name" value="CHOLNESTRASE"/>
</dbReference>
<dbReference type="PROSITE" id="PS51257">
    <property type="entry name" value="PROKAR_LIPOPROTEIN"/>
    <property type="match status" value="1"/>
</dbReference>
<keyword evidence="3" id="KW-1015">Disulfide bond</keyword>
<evidence type="ECO:0000259" key="6">
    <source>
        <dbReference type="Pfam" id="PF00135"/>
    </source>
</evidence>
<dbReference type="InterPro" id="IPR002018">
    <property type="entry name" value="CarbesteraseB"/>
</dbReference>
<dbReference type="EMBL" id="ASRX01000017">
    <property type="protein sequence ID" value="EYF06198.1"/>
    <property type="molecule type" value="Genomic_DNA"/>
</dbReference>
<comment type="similarity">
    <text evidence="1 5">Belongs to the type-B carboxylesterase/lipase family.</text>
</comment>
<dbReference type="EC" id="3.1.1.-" evidence="5"/>
<dbReference type="Gene3D" id="3.40.50.1820">
    <property type="entry name" value="alpha/beta hydrolase"/>
    <property type="match status" value="1"/>
</dbReference>
<dbReference type="PANTHER" id="PTHR43918">
    <property type="entry name" value="ACETYLCHOLINESTERASE"/>
    <property type="match status" value="1"/>
</dbReference>
<protein>
    <recommendedName>
        <fullName evidence="5">Carboxylic ester hydrolase</fullName>
        <ecNumber evidence="5">3.1.1.-</ecNumber>
    </recommendedName>
</protein>
<evidence type="ECO:0000256" key="5">
    <source>
        <dbReference type="RuleBase" id="RU361235"/>
    </source>
</evidence>
<proteinExistence type="inferred from homology"/>
<keyword evidence="8" id="KW-1185">Reference proteome</keyword>
<dbReference type="STRING" id="1192034.CAP_2076"/>
<dbReference type="PROSITE" id="PS00941">
    <property type="entry name" value="CARBOXYLESTERASE_B_2"/>
    <property type="match status" value="1"/>
</dbReference>
<dbReference type="PANTHER" id="PTHR43918:SF4">
    <property type="entry name" value="CARBOXYLIC ESTER HYDROLASE"/>
    <property type="match status" value="1"/>
</dbReference>
<dbReference type="ESTHER" id="9delt-a0a017ta96">
    <property type="family name" value="Carb_B_Bacteria"/>
</dbReference>
<feature type="active site" description="Charge relay system" evidence="4">
    <location>
        <position position="450"/>
    </location>
</feature>
<dbReference type="GO" id="GO:0004104">
    <property type="term" value="F:cholinesterase activity"/>
    <property type="evidence" value="ECO:0007669"/>
    <property type="project" value="InterPro"/>
</dbReference>
<feature type="active site" description="Acyl-ester intermediate" evidence="4">
    <location>
        <position position="232"/>
    </location>
</feature>
<sequence>MKESVAMTRLALFSCAFVLGALGASTGCSTEDTGIETPATEPGPLRVMTDKGEVEGALVGDTRTFLGIPFAAPPTGDLRWKPPAPAQPWSETLKATERGGACPQSAPAGVPAGDESEDCLTLNVWTPERPASEAVPVMVWIHGGGFVFGSGGEAAYDGQKLSEATGAVVVTVNYRLGPLGFLALPELSAEDAEHAASGAYGIEDQRAALEWVKANVAAFGGDPARVTVFGESAGGASVCIHLTSPRSRGLFQRAILESGPCNLVSDEASAMEHGAMLVEALGCQGAPDVAACLREATAEEVLAALPASDGFSQEGSWYPVIDGWNIPRHPAVQLASGDFEKVPTIVGANADEANLFDVLSGGFEVPDDATFAALIEGFFPGQGEAAVARYPSATYGSSKAAALAAVGDATFVCPARRTARALATGGAQTYLYHFTYAPRNGLFGDLGAFHSAETNFVFGNRSTLLPQPFDEDELSLSAAVMGYWGGLAESGEPGAQEGVAWPRYEAASDEALILDLDLSTEAGVRKDLCDFWDEVSVDSF</sequence>
<dbReference type="InterPro" id="IPR019826">
    <property type="entry name" value="Carboxylesterase_B_AS"/>
</dbReference>
<evidence type="ECO:0000256" key="1">
    <source>
        <dbReference type="ARBA" id="ARBA00005964"/>
    </source>
</evidence>
<keyword evidence="2 5" id="KW-0378">Hydrolase</keyword>
<dbReference type="InterPro" id="IPR000997">
    <property type="entry name" value="Cholinesterase"/>
</dbReference>
<feature type="chain" id="PRO_5005101098" description="Carboxylic ester hydrolase" evidence="5">
    <location>
        <begin position="24"/>
        <end position="540"/>
    </location>
</feature>
<accession>A0A017TA96</accession>
<feature type="domain" description="Carboxylesterase type B" evidence="6">
    <location>
        <begin position="46"/>
        <end position="532"/>
    </location>
</feature>
<dbReference type="AlphaFoldDB" id="A0A017TA96"/>
<dbReference type="Pfam" id="PF00135">
    <property type="entry name" value="COesterase"/>
    <property type="match status" value="1"/>
</dbReference>
<dbReference type="SUPFAM" id="SSF53474">
    <property type="entry name" value="alpha/beta-Hydrolases"/>
    <property type="match status" value="1"/>
</dbReference>
<keyword evidence="5" id="KW-0732">Signal</keyword>
<evidence type="ECO:0000256" key="4">
    <source>
        <dbReference type="PIRSR" id="PIRSR600997-1"/>
    </source>
</evidence>